<dbReference type="PANTHER" id="PTHR31183">
    <property type="entry name" value="TRICHOPLEIN KERATIN FILAMENT-BINDING PROTEIN FAMILY MEMBER"/>
    <property type="match status" value="1"/>
</dbReference>
<keyword evidence="2" id="KW-0969">Cilium</keyword>
<gene>
    <name evidence="6" type="ORF">PBRA_000882</name>
    <name evidence="7" type="ORF">PLBR_LOCUS5057</name>
</gene>
<name>A0A0G4IQA2_PLABS</name>
<evidence type="ECO:0000256" key="5">
    <source>
        <dbReference type="SAM" id="MobiDB-lite"/>
    </source>
</evidence>
<evidence type="ECO:0000313" key="7">
    <source>
        <dbReference type="EMBL" id="SPQ97842.1"/>
    </source>
</evidence>
<evidence type="ECO:0000313" key="8">
    <source>
        <dbReference type="Proteomes" id="UP000039324"/>
    </source>
</evidence>
<dbReference type="PANTHER" id="PTHR31183:SF1">
    <property type="entry name" value="CILIA- AND FLAGELLA-ASSOCIATED PROTEIN 53"/>
    <property type="match status" value="1"/>
</dbReference>
<keyword evidence="4" id="KW-0175">Coiled coil</keyword>
<keyword evidence="3" id="KW-0966">Cell projection</keyword>
<dbReference type="GO" id="GO:0005929">
    <property type="term" value="C:cilium"/>
    <property type="evidence" value="ECO:0007669"/>
    <property type="project" value="UniProtKB-SubCell"/>
</dbReference>
<accession>A0A0G4IQA2</accession>
<reference evidence="7 9" key="2">
    <citation type="submission" date="2018-03" db="EMBL/GenBank/DDBJ databases">
        <authorList>
            <person name="Fogelqvist J."/>
        </authorList>
    </citation>
    <scope>NUCLEOTIDE SEQUENCE [LARGE SCALE GENOMIC DNA]</scope>
</reference>
<feature type="compositionally biased region" description="Polar residues" evidence="5">
    <location>
        <begin position="395"/>
        <end position="407"/>
    </location>
</feature>
<evidence type="ECO:0000256" key="2">
    <source>
        <dbReference type="ARBA" id="ARBA00023069"/>
    </source>
</evidence>
<evidence type="ECO:0000256" key="1">
    <source>
        <dbReference type="ARBA" id="ARBA00004138"/>
    </source>
</evidence>
<evidence type="ECO:0008006" key="10">
    <source>
        <dbReference type="Google" id="ProtNLM"/>
    </source>
</evidence>
<dbReference type="InterPro" id="IPR043596">
    <property type="entry name" value="CFAP53/TCHP"/>
</dbReference>
<dbReference type="Proteomes" id="UP000290189">
    <property type="component" value="Unassembled WGS sequence"/>
</dbReference>
<feature type="coiled-coil region" evidence="4">
    <location>
        <begin position="206"/>
        <end position="293"/>
    </location>
</feature>
<evidence type="ECO:0000313" key="6">
    <source>
        <dbReference type="EMBL" id="CEO97538.1"/>
    </source>
</evidence>
<keyword evidence="7" id="KW-0496">Mitochondrion</keyword>
<organism evidence="6 8">
    <name type="scientific">Plasmodiophora brassicae</name>
    <name type="common">Clubroot disease agent</name>
    <dbReference type="NCBI Taxonomy" id="37360"/>
    <lineage>
        <taxon>Eukaryota</taxon>
        <taxon>Sar</taxon>
        <taxon>Rhizaria</taxon>
        <taxon>Endomyxa</taxon>
        <taxon>Phytomyxea</taxon>
        <taxon>Plasmodiophorida</taxon>
        <taxon>Plasmodiophoridae</taxon>
        <taxon>Plasmodiophora</taxon>
    </lineage>
</organism>
<dbReference type="Proteomes" id="UP000039324">
    <property type="component" value="Unassembled WGS sequence"/>
</dbReference>
<dbReference type="OMA" id="IQAQHND"/>
<geneLocation type="mitochondrion" evidence="7"/>
<dbReference type="EMBL" id="OVEO01000008">
    <property type="protein sequence ID" value="SPQ97842.1"/>
    <property type="molecule type" value="Genomic_DNA"/>
</dbReference>
<protein>
    <recommendedName>
        <fullName evidence="10">Trichohyalin-plectin-homology domain-containing protein</fullName>
    </recommendedName>
</protein>
<dbReference type="AlphaFoldDB" id="A0A0G4IQA2"/>
<evidence type="ECO:0000256" key="3">
    <source>
        <dbReference type="ARBA" id="ARBA00023273"/>
    </source>
</evidence>
<proteinExistence type="predicted"/>
<dbReference type="EMBL" id="CDSF01000079">
    <property type="protein sequence ID" value="CEO97538.1"/>
    <property type="molecule type" value="Genomic_DNA"/>
</dbReference>
<evidence type="ECO:0000313" key="9">
    <source>
        <dbReference type="Proteomes" id="UP000290189"/>
    </source>
</evidence>
<dbReference type="OrthoDB" id="75950at2759"/>
<sequence length="484" mass="57304">MSSSGRGGAGVVERRRREEDVLEQYRASARSEFKLKTMAQWEQQTHASIQRNQITRIAEGIRDAHQERLERRRGALVALLAADDAVLKKELNALRETPQERRQRLRDRAAQIRADKDRAIGAYIQEQLRRQFRASSDDLRLTEGKNIALICERERRQQLELKQLAKAAEEIEKRKWDAAWEADRQAKIRHEEQEAAERNRINEMTYDQIDKQVAALRDHREMLRQQREKETADRLLAMKLDAEKDVEDHKRRQEEAARRRMDVQQFNADLRARKEAERAAEEQEQAVLLAMQDDDAARVQAMEKEEKQRLVKDMQQYLAYREAEKARAANEETQLEALRQAELAKVAQKQDLVWQKEQLARDKLMKEVLESRHMQLLEKDERLRREKHAPWQNEGLLNQLQGDGSSSADDEAEKKRKMAETLRHQMEDNRYRREMDRAERFYEMRAAQLAEQRFQEQLQKEIEHDQANLGKSLPSYGLKQMVWN</sequence>
<comment type="subcellular location">
    <subcellularLocation>
        <location evidence="1">Cell projection</location>
        <location evidence="1">Cilium</location>
    </subcellularLocation>
</comment>
<keyword evidence="8" id="KW-1185">Reference proteome</keyword>
<feature type="compositionally biased region" description="Basic and acidic residues" evidence="5">
    <location>
        <begin position="412"/>
        <end position="421"/>
    </location>
</feature>
<feature type="region of interest" description="Disordered" evidence="5">
    <location>
        <begin position="388"/>
        <end position="421"/>
    </location>
</feature>
<evidence type="ECO:0000256" key="4">
    <source>
        <dbReference type="SAM" id="Coils"/>
    </source>
</evidence>
<reference evidence="6 8" key="1">
    <citation type="submission" date="2015-02" db="EMBL/GenBank/DDBJ databases">
        <authorList>
            <person name="Chooi Y.-H."/>
        </authorList>
    </citation>
    <scope>NUCLEOTIDE SEQUENCE [LARGE SCALE GENOMIC DNA]</scope>
    <source>
        <strain evidence="6">E3</strain>
    </source>
</reference>